<reference evidence="5 6" key="1">
    <citation type="submission" date="2019-07" db="EMBL/GenBank/DDBJ databases">
        <authorList>
            <person name="Park M."/>
        </authorList>
    </citation>
    <scope>NUCLEOTIDE SEQUENCE [LARGE SCALE GENOMIC DNA]</scope>
    <source>
        <strain evidence="5 6">KCTC32445</strain>
    </source>
</reference>
<dbReference type="SFLD" id="SFLDG01129">
    <property type="entry name" value="C1.5:_HAD__Beta-PGM__Phosphata"/>
    <property type="match status" value="1"/>
</dbReference>
<dbReference type="GO" id="GO:0005829">
    <property type="term" value="C:cytosol"/>
    <property type="evidence" value="ECO:0007669"/>
    <property type="project" value="TreeGrafter"/>
</dbReference>
<comment type="pathway">
    <text evidence="2">Organic acid metabolism; glycolate biosynthesis; glycolate from 2-phosphoglycolate: step 1/1.</text>
</comment>
<dbReference type="SUPFAM" id="SSF56784">
    <property type="entry name" value="HAD-like"/>
    <property type="match status" value="1"/>
</dbReference>
<proteinExistence type="inferred from homology"/>
<dbReference type="PANTHER" id="PTHR43434:SF1">
    <property type="entry name" value="PHOSPHOGLYCOLATE PHOSPHATASE"/>
    <property type="match status" value="1"/>
</dbReference>
<evidence type="ECO:0000256" key="4">
    <source>
        <dbReference type="ARBA" id="ARBA00013078"/>
    </source>
</evidence>
<dbReference type="OrthoDB" id="9793014at2"/>
<organism evidence="5 6">
    <name type="scientific">Sphingorhabdus contaminans</name>
    <dbReference type="NCBI Taxonomy" id="1343899"/>
    <lineage>
        <taxon>Bacteria</taxon>
        <taxon>Pseudomonadati</taxon>
        <taxon>Pseudomonadota</taxon>
        <taxon>Alphaproteobacteria</taxon>
        <taxon>Sphingomonadales</taxon>
        <taxon>Sphingomonadaceae</taxon>
        <taxon>Sphingorhabdus</taxon>
    </lineage>
</organism>
<sequence>MTQIPFDIIGFDLDGTLVDTSGDLTAAVNHVLETVGRPLLSTETVKQHIGGGAKLMLQQGLEATGGIPGDDFRPLYRQMLGYYEANVSVHSRPFDGALDVLDQLDAVGVRYAVVTNKFESLAVKLLTDLGLAHRMVCILGADTLGKENAKPSGAPIFEMVKRGQALGSGGRAAYIGDSIYDVMAAKNANVPSIAVSFGFLHGPVEEMGADAVIDHFDELLPTLRNLG</sequence>
<name>A0A553W985_9SPHN</name>
<dbReference type="InterPro" id="IPR023214">
    <property type="entry name" value="HAD_sf"/>
</dbReference>
<dbReference type="InterPro" id="IPR041492">
    <property type="entry name" value="HAD_2"/>
</dbReference>
<dbReference type="Gene3D" id="1.10.150.240">
    <property type="entry name" value="Putative phosphatase, domain 2"/>
    <property type="match status" value="1"/>
</dbReference>
<dbReference type="GO" id="GO:0008967">
    <property type="term" value="F:phosphoglycolate phosphatase activity"/>
    <property type="evidence" value="ECO:0007669"/>
    <property type="project" value="UniProtKB-EC"/>
</dbReference>
<keyword evidence="5" id="KW-0378">Hydrolase</keyword>
<gene>
    <name evidence="5" type="ORF">FOM92_08530</name>
</gene>
<dbReference type="SFLD" id="SFLDS00003">
    <property type="entry name" value="Haloacid_Dehalogenase"/>
    <property type="match status" value="1"/>
</dbReference>
<comment type="catalytic activity">
    <reaction evidence="1">
        <text>2-phosphoglycolate + H2O = glycolate + phosphate</text>
        <dbReference type="Rhea" id="RHEA:14369"/>
        <dbReference type="ChEBI" id="CHEBI:15377"/>
        <dbReference type="ChEBI" id="CHEBI:29805"/>
        <dbReference type="ChEBI" id="CHEBI:43474"/>
        <dbReference type="ChEBI" id="CHEBI:58033"/>
        <dbReference type="EC" id="3.1.3.18"/>
    </reaction>
</comment>
<dbReference type="Pfam" id="PF13419">
    <property type="entry name" value="HAD_2"/>
    <property type="match status" value="1"/>
</dbReference>
<dbReference type="Gene3D" id="3.40.50.1000">
    <property type="entry name" value="HAD superfamily/HAD-like"/>
    <property type="match status" value="1"/>
</dbReference>
<dbReference type="InterPro" id="IPR050155">
    <property type="entry name" value="HAD-like_hydrolase_sf"/>
</dbReference>
<dbReference type="InterPro" id="IPR023198">
    <property type="entry name" value="PGP-like_dom2"/>
</dbReference>
<evidence type="ECO:0000256" key="2">
    <source>
        <dbReference type="ARBA" id="ARBA00004818"/>
    </source>
</evidence>
<keyword evidence="6" id="KW-1185">Reference proteome</keyword>
<comment type="caution">
    <text evidence="5">The sequence shown here is derived from an EMBL/GenBank/DDBJ whole genome shotgun (WGS) entry which is preliminary data.</text>
</comment>
<dbReference type="GO" id="GO:0006281">
    <property type="term" value="P:DNA repair"/>
    <property type="evidence" value="ECO:0007669"/>
    <property type="project" value="TreeGrafter"/>
</dbReference>
<evidence type="ECO:0000256" key="1">
    <source>
        <dbReference type="ARBA" id="ARBA00000830"/>
    </source>
</evidence>
<comment type="similarity">
    <text evidence="3">Belongs to the HAD-like hydrolase superfamily. CbbY/CbbZ/Gph/YieH family.</text>
</comment>
<dbReference type="AlphaFoldDB" id="A0A553W985"/>
<dbReference type="Proteomes" id="UP000320160">
    <property type="component" value="Unassembled WGS sequence"/>
</dbReference>
<evidence type="ECO:0000313" key="6">
    <source>
        <dbReference type="Proteomes" id="UP000320160"/>
    </source>
</evidence>
<protein>
    <recommendedName>
        <fullName evidence="4">phosphoglycolate phosphatase</fullName>
        <ecNumber evidence="4">3.1.3.18</ecNumber>
    </recommendedName>
</protein>
<evidence type="ECO:0000256" key="3">
    <source>
        <dbReference type="ARBA" id="ARBA00006171"/>
    </source>
</evidence>
<dbReference type="EC" id="3.1.3.18" evidence="4"/>
<accession>A0A553W985</accession>
<dbReference type="RefSeq" id="WP_143776453.1">
    <property type="nucleotide sequence ID" value="NZ_VKKU01000002.1"/>
</dbReference>
<dbReference type="InterPro" id="IPR036412">
    <property type="entry name" value="HAD-like_sf"/>
</dbReference>
<dbReference type="PANTHER" id="PTHR43434">
    <property type="entry name" value="PHOSPHOGLYCOLATE PHOSPHATASE"/>
    <property type="match status" value="1"/>
</dbReference>
<dbReference type="EMBL" id="VKKU01000002">
    <property type="protein sequence ID" value="TSB01258.1"/>
    <property type="molecule type" value="Genomic_DNA"/>
</dbReference>
<evidence type="ECO:0000313" key="5">
    <source>
        <dbReference type="EMBL" id="TSB01258.1"/>
    </source>
</evidence>